<evidence type="ECO:0000256" key="9">
    <source>
        <dbReference type="ARBA" id="ARBA00047597"/>
    </source>
</evidence>
<evidence type="ECO:0000256" key="4">
    <source>
        <dbReference type="ARBA" id="ARBA00022695"/>
    </source>
</evidence>
<evidence type="ECO:0000256" key="7">
    <source>
        <dbReference type="ARBA" id="ARBA00023027"/>
    </source>
</evidence>
<evidence type="ECO:0000256" key="10">
    <source>
        <dbReference type="RuleBase" id="RU361228"/>
    </source>
</evidence>
<protein>
    <recommendedName>
        <fullName evidence="10">NAD(P)(+)--arginine ADP-ribosyltransferase</fullName>
        <ecNumber evidence="10">2.4.2.31</ecNumber>
    </recommendedName>
    <alternativeName>
        <fullName evidence="10">Mono(ADP-ribosyl)transferase</fullName>
    </alternativeName>
</protein>
<comment type="similarity">
    <text evidence="1 10">Belongs to the Arg-specific ADP-ribosyltransferase family.</text>
</comment>
<reference evidence="11 12" key="1">
    <citation type="submission" date="2019-09" db="EMBL/GenBank/DDBJ databases">
        <title>Bird 10,000 Genomes (B10K) Project - Family phase.</title>
        <authorList>
            <person name="Zhang G."/>
        </authorList>
    </citation>
    <scope>NUCLEOTIDE SEQUENCE [LARGE SCALE GENOMIC DNA]</scope>
    <source>
        <strain evidence="11">B10K-DU-001-03</strain>
        <tissue evidence="11">Muscle</tissue>
    </source>
</reference>
<proteinExistence type="inferred from homology"/>
<dbReference type="GO" id="GO:0046677">
    <property type="term" value="P:response to antibiotic"/>
    <property type="evidence" value="ECO:0007669"/>
    <property type="project" value="UniProtKB-ARBA"/>
</dbReference>
<dbReference type="PROSITE" id="PS01291">
    <property type="entry name" value="ART"/>
    <property type="match status" value="1"/>
</dbReference>
<dbReference type="Proteomes" id="UP000588334">
    <property type="component" value="Unassembled WGS sequence"/>
</dbReference>
<evidence type="ECO:0000256" key="8">
    <source>
        <dbReference type="ARBA" id="ARBA00023157"/>
    </source>
</evidence>
<dbReference type="GO" id="GO:0044194">
    <property type="term" value="C:cytolytic granule"/>
    <property type="evidence" value="ECO:0007669"/>
    <property type="project" value="UniProtKB-ARBA"/>
</dbReference>
<dbReference type="Gene3D" id="3.90.176.10">
    <property type="entry name" value="Toxin ADP-ribosyltransferase, Chain A, domain 1"/>
    <property type="match status" value="1"/>
</dbReference>
<keyword evidence="3 10" id="KW-0808">Transferase</keyword>
<dbReference type="PANTHER" id="PTHR10339">
    <property type="entry name" value="ADP-RIBOSYLTRANSFERASE"/>
    <property type="match status" value="1"/>
</dbReference>
<dbReference type="PANTHER" id="PTHR10339:SF19">
    <property type="entry name" value="GPI-LINKED NAD(P)(+)--ARGININE ADP-RIBOSYLTRANSFERASE 1"/>
    <property type="match status" value="1"/>
</dbReference>
<dbReference type="SUPFAM" id="SSF56399">
    <property type="entry name" value="ADP-ribosylation"/>
    <property type="match status" value="1"/>
</dbReference>
<evidence type="ECO:0000256" key="1">
    <source>
        <dbReference type="ARBA" id="ARBA00009558"/>
    </source>
</evidence>
<evidence type="ECO:0000256" key="3">
    <source>
        <dbReference type="ARBA" id="ARBA00022679"/>
    </source>
</evidence>
<feature type="non-terminal residue" evidence="11">
    <location>
        <position position="279"/>
    </location>
</feature>
<dbReference type="GO" id="GO:0005615">
    <property type="term" value="C:extracellular space"/>
    <property type="evidence" value="ECO:0007669"/>
    <property type="project" value="UniProtKB-ARBA"/>
</dbReference>
<keyword evidence="8" id="KW-1015">Disulfide bond</keyword>
<dbReference type="GO" id="GO:0106274">
    <property type="term" value="F:NAD+-protein-arginine ADP-ribosyltransferase activity"/>
    <property type="evidence" value="ECO:0007669"/>
    <property type="project" value="UniProtKB-EC"/>
</dbReference>
<dbReference type="InterPro" id="IPR050999">
    <property type="entry name" value="ADP-ribosyltransferase_ARG"/>
</dbReference>
<gene>
    <name evidence="11" type="primary">Madprt_1</name>
    <name evidence="11" type="ORF">SCLMEX_R09771</name>
</gene>
<dbReference type="OrthoDB" id="423533at2759"/>
<keyword evidence="2 10" id="KW-0328">Glycosyltransferase</keyword>
<dbReference type="EMBL" id="VWZF01000457">
    <property type="protein sequence ID" value="NXF71345.1"/>
    <property type="molecule type" value="Genomic_DNA"/>
</dbReference>
<evidence type="ECO:0000256" key="2">
    <source>
        <dbReference type="ARBA" id="ARBA00022676"/>
    </source>
</evidence>
<dbReference type="FunFam" id="3.90.176.10:FF:000001">
    <property type="entry name" value="NAD(P)(+)--arginine ADP-ribosyltransferase"/>
    <property type="match status" value="1"/>
</dbReference>
<evidence type="ECO:0000256" key="6">
    <source>
        <dbReference type="ARBA" id="ARBA00022857"/>
    </source>
</evidence>
<dbReference type="PRINTS" id="PR00970">
    <property type="entry name" value="RIBTRNSFRASE"/>
</dbReference>
<dbReference type="GO" id="GO:0003950">
    <property type="term" value="F:NAD+ poly-ADP-ribosyltransferase activity"/>
    <property type="evidence" value="ECO:0007669"/>
    <property type="project" value="UniProtKB-ARBA"/>
</dbReference>
<keyword evidence="6 10" id="KW-0521">NADP</keyword>
<dbReference type="GO" id="GO:0016779">
    <property type="term" value="F:nucleotidyltransferase activity"/>
    <property type="evidence" value="ECO:0007669"/>
    <property type="project" value="UniProtKB-KW"/>
</dbReference>
<keyword evidence="4" id="KW-0548">Nucleotidyltransferase</keyword>
<evidence type="ECO:0000313" key="11">
    <source>
        <dbReference type="EMBL" id="NXF71345.1"/>
    </source>
</evidence>
<dbReference type="Pfam" id="PF01129">
    <property type="entry name" value="ART"/>
    <property type="match status" value="1"/>
</dbReference>
<evidence type="ECO:0000313" key="12">
    <source>
        <dbReference type="Proteomes" id="UP000588334"/>
    </source>
</evidence>
<keyword evidence="12" id="KW-1185">Reference proteome</keyword>
<evidence type="ECO:0000256" key="5">
    <source>
        <dbReference type="ARBA" id="ARBA00022729"/>
    </source>
</evidence>
<organism evidence="11 12">
    <name type="scientific">Sclerurus mexicanus</name>
    <name type="common">tawny-throated leaftosser</name>
    <dbReference type="NCBI Taxonomy" id="265632"/>
    <lineage>
        <taxon>Eukaryota</taxon>
        <taxon>Metazoa</taxon>
        <taxon>Chordata</taxon>
        <taxon>Craniata</taxon>
        <taxon>Vertebrata</taxon>
        <taxon>Euteleostomi</taxon>
        <taxon>Archelosauria</taxon>
        <taxon>Archosauria</taxon>
        <taxon>Dinosauria</taxon>
        <taxon>Saurischia</taxon>
        <taxon>Theropoda</taxon>
        <taxon>Coelurosauria</taxon>
        <taxon>Aves</taxon>
        <taxon>Neognathae</taxon>
        <taxon>Neoaves</taxon>
        <taxon>Telluraves</taxon>
        <taxon>Australaves</taxon>
        <taxon>Passeriformes</taxon>
        <taxon>Furnariidae</taxon>
        <taxon>Sclerurus</taxon>
    </lineage>
</organism>
<dbReference type="AlphaFoldDB" id="A0A7K8VXC6"/>
<dbReference type="InterPro" id="IPR000768">
    <property type="entry name" value="ART"/>
</dbReference>
<name>A0A7K8VXC6_9FURN</name>
<dbReference type="PROSITE" id="PS51996">
    <property type="entry name" value="TR_MART"/>
    <property type="match status" value="1"/>
</dbReference>
<keyword evidence="7 10" id="KW-0520">NAD</keyword>
<accession>A0A7K8VXC6</accession>
<comment type="caution">
    <text evidence="11">The sequence shown here is derived from an EMBL/GenBank/DDBJ whole genome shotgun (WGS) entry which is preliminary data.</text>
</comment>
<comment type="catalytic activity">
    <reaction evidence="9 10">
        <text>L-arginyl-[protein] + NAD(+) = N(omega)-(ADP-D-ribosyl)-L-arginyl-[protein] + nicotinamide + H(+)</text>
        <dbReference type="Rhea" id="RHEA:19149"/>
        <dbReference type="Rhea" id="RHEA-COMP:10532"/>
        <dbReference type="Rhea" id="RHEA-COMP:15087"/>
        <dbReference type="ChEBI" id="CHEBI:15378"/>
        <dbReference type="ChEBI" id="CHEBI:17154"/>
        <dbReference type="ChEBI" id="CHEBI:29965"/>
        <dbReference type="ChEBI" id="CHEBI:57540"/>
        <dbReference type="ChEBI" id="CHEBI:142554"/>
        <dbReference type="EC" id="2.4.2.31"/>
    </reaction>
</comment>
<keyword evidence="5" id="KW-0732">Signal</keyword>
<sequence>ARSLATGIEEVALDMAPYAFDDQYQDCSSKMVEELPSLSRSEFVPNTSYSKAWDKAIVQWHRHPSLGPLRWKEQAIALLAYTLETDLYKDFNKAVPMAGHSREDYLDTFHFKVVHFLLTEALGDLRDAKSHPVCLHVYRGIRGVRFTAKPGQIIRFGQFTSSSLKKEVARGFGTDTFFELDTCQGAAIRDFSSMPWEDEVLIPPFETFNVTNVTRQSDTTYIHLHSHGVYSKYNCEWLRGHRLCWDRVVSGGAVHGGRSVPREPPHLAGLLLAALALAV</sequence>
<feature type="non-terminal residue" evidence="11">
    <location>
        <position position="1"/>
    </location>
</feature>
<dbReference type="EC" id="2.4.2.31" evidence="10"/>